<keyword evidence="2" id="KW-1185">Reference proteome</keyword>
<accession>A0A197JR74</accession>
<reference evidence="1 2" key="1">
    <citation type="submission" date="2016-05" db="EMBL/GenBank/DDBJ databases">
        <title>Genome sequencing reveals origins of a unique bacterial endosymbiosis in the earliest lineages of terrestrial Fungi.</title>
        <authorList>
            <consortium name="DOE Joint Genome Institute"/>
            <person name="Uehling J."/>
            <person name="Gryganskyi A."/>
            <person name="Hameed K."/>
            <person name="Tschaplinski T."/>
            <person name="Misztal P."/>
            <person name="Wu S."/>
            <person name="Desiro A."/>
            <person name="Vande Pol N."/>
            <person name="Du Z.-Y."/>
            <person name="Zienkiewicz A."/>
            <person name="Zienkiewicz K."/>
            <person name="Morin E."/>
            <person name="Tisserant E."/>
            <person name="Splivallo R."/>
            <person name="Hainaut M."/>
            <person name="Henrissat B."/>
            <person name="Ohm R."/>
            <person name="Kuo A."/>
            <person name="Yan J."/>
            <person name="Lipzen A."/>
            <person name="Nolan M."/>
            <person name="Labutti K."/>
            <person name="Barry K."/>
            <person name="Goldstein A."/>
            <person name="Labbe J."/>
            <person name="Schadt C."/>
            <person name="Tuskan G."/>
            <person name="Grigoriev I."/>
            <person name="Martin F."/>
            <person name="Vilgalys R."/>
            <person name="Bonito G."/>
        </authorList>
    </citation>
    <scope>NUCLEOTIDE SEQUENCE [LARGE SCALE GENOMIC DNA]</scope>
    <source>
        <strain evidence="1 2">AG-77</strain>
    </source>
</reference>
<proteinExistence type="predicted"/>
<evidence type="ECO:0000313" key="1">
    <source>
        <dbReference type="EMBL" id="OAQ27782.1"/>
    </source>
</evidence>
<gene>
    <name evidence="1" type="ORF">K457DRAFT_127143</name>
</gene>
<sequence length="105" mass="12141">MGRIRMFELVKSFKQTRLIANNFVLTTQNSLAIEKVLGDVDKANRNLYGSGKQEVWKRSTAILVSRALGDSVQDRLWKVRIQLMQCSYVFGCHSFAMEKEKQQQQ</sequence>
<dbReference type="EMBL" id="KV442054">
    <property type="protein sequence ID" value="OAQ27782.1"/>
    <property type="molecule type" value="Genomic_DNA"/>
</dbReference>
<protein>
    <submittedName>
        <fullName evidence="1">Uncharacterized protein</fullName>
    </submittedName>
</protein>
<organism evidence="1 2">
    <name type="scientific">Linnemannia elongata AG-77</name>
    <dbReference type="NCBI Taxonomy" id="1314771"/>
    <lineage>
        <taxon>Eukaryota</taxon>
        <taxon>Fungi</taxon>
        <taxon>Fungi incertae sedis</taxon>
        <taxon>Mucoromycota</taxon>
        <taxon>Mortierellomycotina</taxon>
        <taxon>Mortierellomycetes</taxon>
        <taxon>Mortierellales</taxon>
        <taxon>Mortierellaceae</taxon>
        <taxon>Linnemannia</taxon>
    </lineage>
</organism>
<evidence type="ECO:0000313" key="2">
    <source>
        <dbReference type="Proteomes" id="UP000078512"/>
    </source>
</evidence>
<dbReference type="AlphaFoldDB" id="A0A197JR74"/>
<dbReference type="Proteomes" id="UP000078512">
    <property type="component" value="Unassembled WGS sequence"/>
</dbReference>
<name>A0A197JR74_9FUNG</name>